<feature type="compositionally biased region" description="Basic and acidic residues" evidence="1">
    <location>
        <begin position="1"/>
        <end position="24"/>
    </location>
</feature>
<dbReference type="EMBL" id="JANBVN010000155">
    <property type="protein sequence ID" value="KAJ9137792.1"/>
    <property type="molecule type" value="Genomic_DNA"/>
</dbReference>
<dbReference type="InterPro" id="IPR011051">
    <property type="entry name" value="RmlC_Cupin_sf"/>
</dbReference>
<keyword evidence="3" id="KW-1185">Reference proteome</keyword>
<proteinExistence type="predicted"/>
<sequence>MDGFPDGRTREHGRSPRPTFREARAYASDDSSSDESATSVIPNGRPMGSFRAFNPSIKKEHISPTGPRRSTGHGESPDGELEIVRSDIPPPGPQQTNPEAGRPKIAAAVPPNSAAATPPYGARDNNADGKRTMSAAARERQSQIMKERWASGRMDGVHDKIKQTMKRKASLQRPAGEDNSEDDSDNRPSKRAASTVARSTLRSRRPTTLSDASISGYSPAQQELWRYIQPFLDEFRNRPIPGAYRVPQLLALPRVRELEFNPRRHGGKCRYADKEERSVAALLVYLTGILASQPCSSCVKGRGVFKRCIKISPNASWGVNIENCANCWYSHQACSYETGPEESPEDHPTKAQDRDHIVMSVGLGQDAADSEVEEVEEVEEGEEVAEVEEISEVSRTAPEEVEGPLVRPQSIINAPSGRPYCKWPDPSGELVTLKSNVLLPDDYEVDTDSERPYCCPVDSCTRQPYISLQSLGYHFPRTHFGQTLNDNCDGTFSVVGVYDHRKLGNGGSYPDGPPSLPVVVSQNPRAAAVPVVADPKQGQDDDPDEEEEEEKNVERTKPDQGGQGPSKSMWEYVKPHLKKTTVIPDKGWVKELLPLPRIRDLQWNPNRVNDYSETHPRDISCIIIQVTGEEAPKPCSRCAKGKGPFAGCVVIPRNAPPEVRARMVSCANCNYHNRQVDCSIKEWVIKRPQPLYPGYLRRGGQPAHWSPASALSKPTSAPSEPAERPDKRGMHERRRQPEPLPPNDQVLKTTGRSGTGAADRTQTVGPADSRQAREIARAPPSPVMQPAAVPLGQANPEQMLEMQEWELAPGRIIDESSETQRVIALSRAYLSSGRSQLHNDLEVHNEVITAGKKLSFPPTANQIRSCFVGSGRLKVKVGDTPEFTLGHGSSFAIPAGDSAWVQNTLYINALLHVNSMTIYD</sequence>
<dbReference type="Pfam" id="PF12511">
    <property type="entry name" value="DUF3716"/>
    <property type="match status" value="2"/>
</dbReference>
<feature type="compositionally biased region" description="Acidic residues" evidence="1">
    <location>
        <begin position="540"/>
        <end position="551"/>
    </location>
</feature>
<feature type="region of interest" description="Disordered" evidence="1">
    <location>
        <begin position="529"/>
        <end position="569"/>
    </location>
</feature>
<feature type="compositionally biased region" description="Low complexity" evidence="1">
    <location>
        <begin position="25"/>
        <end position="39"/>
    </location>
</feature>
<feature type="region of interest" description="Disordered" evidence="1">
    <location>
        <begin position="1"/>
        <end position="143"/>
    </location>
</feature>
<comment type="caution">
    <text evidence="2">The sequence shown here is derived from an EMBL/GenBank/DDBJ whole genome shotgun (WGS) entry which is preliminary data.</text>
</comment>
<gene>
    <name evidence="2" type="ORF">NKR19_g8090</name>
</gene>
<name>A0AA38RDW0_9PEZI</name>
<evidence type="ECO:0000313" key="3">
    <source>
        <dbReference type="Proteomes" id="UP001174691"/>
    </source>
</evidence>
<dbReference type="SUPFAM" id="SSF51182">
    <property type="entry name" value="RmlC-like cupins"/>
    <property type="match status" value="1"/>
</dbReference>
<feature type="compositionally biased region" description="Low complexity" evidence="1">
    <location>
        <begin position="106"/>
        <end position="119"/>
    </location>
</feature>
<dbReference type="Proteomes" id="UP001174691">
    <property type="component" value="Unassembled WGS sequence"/>
</dbReference>
<protein>
    <submittedName>
        <fullName evidence="2">Uncharacterized protein</fullName>
    </submittedName>
</protein>
<feature type="region of interest" description="Disordered" evidence="1">
    <location>
        <begin position="698"/>
        <end position="771"/>
    </location>
</feature>
<accession>A0AA38RDW0</accession>
<evidence type="ECO:0000313" key="2">
    <source>
        <dbReference type="EMBL" id="KAJ9137792.1"/>
    </source>
</evidence>
<feature type="compositionally biased region" description="Basic and acidic residues" evidence="1">
    <location>
        <begin position="125"/>
        <end position="143"/>
    </location>
</feature>
<reference evidence="2" key="1">
    <citation type="submission" date="2022-07" db="EMBL/GenBank/DDBJ databases">
        <title>Fungi with potential for degradation of polypropylene.</title>
        <authorList>
            <person name="Gostincar C."/>
        </authorList>
    </citation>
    <scope>NUCLEOTIDE SEQUENCE</scope>
    <source>
        <strain evidence="2">EXF-13287</strain>
    </source>
</reference>
<dbReference type="AlphaFoldDB" id="A0AA38RDW0"/>
<feature type="region of interest" description="Disordered" evidence="1">
    <location>
        <begin position="163"/>
        <end position="215"/>
    </location>
</feature>
<dbReference type="InterPro" id="IPR022190">
    <property type="entry name" value="DUF3716"/>
</dbReference>
<organism evidence="2 3">
    <name type="scientific">Coniochaeta hoffmannii</name>
    <dbReference type="NCBI Taxonomy" id="91930"/>
    <lineage>
        <taxon>Eukaryota</taxon>
        <taxon>Fungi</taxon>
        <taxon>Dikarya</taxon>
        <taxon>Ascomycota</taxon>
        <taxon>Pezizomycotina</taxon>
        <taxon>Sordariomycetes</taxon>
        <taxon>Sordariomycetidae</taxon>
        <taxon>Coniochaetales</taxon>
        <taxon>Coniochaetaceae</taxon>
        <taxon>Coniochaeta</taxon>
    </lineage>
</organism>
<evidence type="ECO:0000256" key="1">
    <source>
        <dbReference type="SAM" id="MobiDB-lite"/>
    </source>
</evidence>